<evidence type="ECO:0000256" key="1">
    <source>
        <dbReference type="SAM" id="MobiDB-lite"/>
    </source>
</evidence>
<protein>
    <submittedName>
        <fullName evidence="2">Uncharacterized protein</fullName>
    </submittedName>
</protein>
<sequence>MNGYRSYFDRVRLSEAQHRRLMEALDRTRRTRPAPKAHRPSRWAAAVAACGVLALAAYPIRHAGGLPRPSAGAAQSPAPVETGAASTRAPQAGAEYVLEVGDPFAGQHHSDFSLPALEFTYCDFSKHLELDYAPPADYSVYRLTAEDIVRAVGGTEQAPWTLGWEGFALGGNAWIDGGGALLWAAITGKRDGSSAEIELWLASGGLPPTDVAYEEAEQTEYDGTAVTLYYTDVGSGDWRYYADFMCGDTGVRFQCTSRDQDEAARLAALAVRQIGYGGFTVEGLEPDEGALVYASRRTDLSLEDLRADPLGAWLPAKLPEGFAFESGGRQTMRDVDTLFASWSRGYDYVELSVARFPTSASLPAADLKAGAVTAEALKTFGRYVEDDAGDVPGWRFQFTVDAGAASVRYTLKGLSPEEAAALVNGAVPPAGGDGP</sequence>
<comment type="caution">
    <text evidence="2">The sequence shown here is derived from an EMBL/GenBank/DDBJ whole genome shotgun (WGS) entry which is preliminary data.</text>
</comment>
<evidence type="ECO:0000313" key="3">
    <source>
        <dbReference type="Proteomes" id="UP000661435"/>
    </source>
</evidence>
<proteinExistence type="predicted"/>
<keyword evidence="3" id="KW-1185">Reference proteome</keyword>
<accession>A0A8J6ME72</accession>
<organism evidence="2 3">
    <name type="scientific">Lawsonibacter hominis</name>
    <dbReference type="NCBI Taxonomy" id="2763053"/>
    <lineage>
        <taxon>Bacteria</taxon>
        <taxon>Bacillati</taxon>
        <taxon>Bacillota</taxon>
        <taxon>Clostridia</taxon>
        <taxon>Eubacteriales</taxon>
        <taxon>Oscillospiraceae</taxon>
        <taxon>Lawsonibacter</taxon>
    </lineage>
</organism>
<feature type="region of interest" description="Disordered" evidence="1">
    <location>
        <begin position="67"/>
        <end position="86"/>
    </location>
</feature>
<evidence type="ECO:0000313" key="2">
    <source>
        <dbReference type="EMBL" id="MBC5732453.1"/>
    </source>
</evidence>
<name>A0A8J6ME72_9FIRM</name>
<reference evidence="2" key="1">
    <citation type="submission" date="2020-08" db="EMBL/GenBank/DDBJ databases">
        <title>Genome public.</title>
        <authorList>
            <person name="Liu C."/>
            <person name="Sun Q."/>
        </authorList>
    </citation>
    <scope>NUCLEOTIDE SEQUENCE</scope>
    <source>
        <strain evidence="2">NSJ-51</strain>
    </source>
</reference>
<dbReference type="EMBL" id="JACOPP010000001">
    <property type="protein sequence ID" value="MBC5732453.1"/>
    <property type="molecule type" value="Genomic_DNA"/>
</dbReference>
<gene>
    <name evidence="2" type="ORF">H8S57_01755</name>
</gene>
<dbReference type="Proteomes" id="UP000661435">
    <property type="component" value="Unassembled WGS sequence"/>
</dbReference>
<dbReference type="RefSeq" id="WP_186906347.1">
    <property type="nucleotide sequence ID" value="NZ_JACOPP010000001.1"/>
</dbReference>
<dbReference type="AlphaFoldDB" id="A0A8J6ME72"/>